<sequence>MFTALARILGLTKPVPAPAVREPIPPLKRPGPAAGEVKVERPVTGDANHLAAEEVGQKREPAMAVMHTHAVQTTPPVAASPGLPPVDPDKPAPAANDMTHDTSSPRQRYGVEARGLEPDGRATSYVGLDADHPDYVAYPPDQGYFGLDPVHFPAPPGDLEGRIRDADPLVCRGVENQVGLAFPTDTAHAGADATPVKIALCPSIPPDEATTCDHSTEALRKDNGAWPCVAGPLISVLDPSGTSNQSSPLFLDFDIRPEASFLRASRPARKATRIPPRIADRPQVDEWSGDELLTLPEAASLFWPAGPITTNILRIAVRDGTLTTTKVAGQHFVTLAAIRRMGLQTGGAEEADPYEVPANAALVVKHAEAQKLGGVRAPKPRASKRSIAPATLSGRTEQ</sequence>
<accession>A0A1I4HVA1</accession>
<proteinExistence type="predicted"/>
<name>A0A1I4HVA1_9HYPH</name>
<keyword evidence="3" id="KW-1185">Reference proteome</keyword>
<feature type="region of interest" description="Disordered" evidence="1">
    <location>
        <begin position="372"/>
        <end position="398"/>
    </location>
</feature>
<reference evidence="3" key="1">
    <citation type="submission" date="2016-10" db="EMBL/GenBank/DDBJ databases">
        <authorList>
            <person name="Varghese N."/>
            <person name="Submissions S."/>
        </authorList>
    </citation>
    <scope>NUCLEOTIDE SEQUENCE [LARGE SCALE GENOMIC DNA]</scope>
    <source>
        <strain evidence="3">BL36</strain>
    </source>
</reference>
<feature type="region of interest" description="Disordered" evidence="1">
    <location>
        <begin position="76"/>
        <end position="110"/>
    </location>
</feature>
<evidence type="ECO:0000313" key="2">
    <source>
        <dbReference type="EMBL" id="SFL46099.1"/>
    </source>
</evidence>
<evidence type="ECO:0000256" key="1">
    <source>
        <dbReference type="SAM" id="MobiDB-lite"/>
    </source>
</evidence>
<dbReference type="Proteomes" id="UP000199048">
    <property type="component" value="Unassembled WGS sequence"/>
</dbReference>
<protein>
    <submittedName>
        <fullName evidence="2">Uncharacterized protein</fullName>
    </submittedName>
</protein>
<dbReference type="AlphaFoldDB" id="A0A1I4HVA1"/>
<gene>
    <name evidence="2" type="ORF">SAMN05192568_100581</name>
</gene>
<feature type="region of interest" description="Disordered" evidence="1">
    <location>
        <begin position="9"/>
        <end position="36"/>
    </location>
</feature>
<dbReference type="EMBL" id="FOTK01000005">
    <property type="protein sequence ID" value="SFL46099.1"/>
    <property type="molecule type" value="Genomic_DNA"/>
</dbReference>
<organism evidence="2 3">
    <name type="scientific">Methylobacterium pseudosasicola</name>
    <dbReference type="NCBI Taxonomy" id="582667"/>
    <lineage>
        <taxon>Bacteria</taxon>
        <taxon>Pseudomonadati</taxon>
        <taxon>Pseudomonadota</taxon>
        <taxon>Alphaproteobacteria</taxon>
        <taxon>Hyphomicrobiales</taxon>
        <taxon>Methylobacteriaceae</taxon>
        <taxon>Methylobacterium</taxon>
    </lineage>
</organism>
<evidence type="ECO:0000313" key="3">
    <source>
        <dbReference type="Proteomes" id="UP000199048"/>
    </source>
</evidence>